<name>A0A2G8KD90_STIJA</name>
<dbReference type="AlphaFoldDB" id="A0A2G8KD90"/>
<sequence>MFTILYECLTLHHSDVSIAATSKQRRNKCITVTCHPILSLPFLKDNIDVTSQNKEILQKCTAVLSLLESLTDSGLSSGPNSSMASDDLRELEASNAQDIEADVC</sequence>
<feature type="compositionally biased region" description="Polar residues" evidence="1">
    <location>
        <begin position="71"/>
        <end position="84"/>
    </location>
</feature>
<protein>
    <submittedName>
        <fullName evidence="2">Uncharacterized protein</fullName>
    </submittedName>
</protein>
<gene>
    <name evidence="2" type="ORF">BSL78_17191</name>
</gene>
<dbReference type="EMBL" id="MRZV01000674">
    <property type="protein sequence ID" value="PIK45942.1"/>
    <property type="molecule type" value="Genomic_DNA"/>
</dbReference>
<organism evidence="2 3">
    <name type="scientific">Stichopus japonicus</name>
    <name type="common">Sea cucumber</name>
    <dbReference type="NCBI Taxonomy" id="307972"/>
    <lineage>
        <taxon>Eukaryota</taxon>
        <taxon>Metazoa</taxon>
        <taxon>Echinodermata</taxon>
        <taxon>Eleutherozoa</taxon>
        <taxon>Echinozoa</taxon>
        <taxon>Holothuroidea</taxon>
        <taxon>Aspidochirotacea</taxon>
        <taxon>Aspidochirotida</taxon>
        <taxon>Stichopodidae</taxon>
        <taxon>Apostichopus</taxon>
    </lineage>
</organism>
<dbReference type="Proteomes" id="UP000230750">
    <property type="component" value="Unassembled WGS sequence"/>
</dbReference>
<feature type="region of interest" description="Disordered" evidence="1">
    <location>
        <begin position="71"/>
        <end position="104"/>
    </location>
</feature>
<evidence type="ECO:0000256" key="1">
    <source>
        <dbReference type="SAM" id="MobiDB-lite"/>
    </source>
</evidence>
<evidence type="ECO:0000313" key="2">
    <source>
        <dbReference type="EMBL" id="PIK45942.1"/>
    </source>
</evidence>
<evidence type="ECO:0000313" key="3">
    <source>
        <dbReference type="Proteomes" id="UP000230750"/>
    </source>
</evidence>
<proteinExistence type="predicted"/>
<keyword evidence="3" id="KW-1185">Reference proteome</keyword>
<reference evidence="2 3" key="1">
    <citation type="journal article" date="2017" name="PLoS Biol.">
        <title>The sea cucumber genome provides insights into morphological evolution and visceral regeneration.</title>
        <authorList>
            <person name="Zhang X."/>
            <person name="Sun L."/>
            <person name="Yuan J."/>
            <person name="Sun Y."/>
            <person name="Gao Y."/>
            <person name="Zhang L."/>
            <person name="Li S."/>
            <person name="Dai H."/>
            <person name="Hamel J.F."/>
            <person name="Liu C."/>
            <person name="Yu Y."/>
            <person name="Liu S."/>
            <person name="Lin W."/>
            <person name="Guo K."/>
            <person name="Jin S."/>
            <person name="Xu P."/>
            <person name="Storey K.B."/>
            <person name="Huan P."/>
            <person name="Zhang T."/>
            <person name="Zhou Y."/>
            <person name="Zhang J."/>
            <person name="Lin C."/>
            <person name="Li X."/>
            <person name="Xing L."/>
            <person name="Huo D."/>
            <person name="Sun M."/>
            <person name="Wang L."/>
            <person name="Mercier A."/>
            <person name="Li F."/>
            <person name="Yang H."/>
            <person name="Xiang J."/>
        </authorList>
    </citation>
    <scope>NUCLEOTIDE SEQUENCE [LARGE SCALE GENOMIC DNA]</scope>
    <source>
        <strain evidence="2">Shaxun</strain>
        <tissue evidence="2">Muscle</tissue>
    </source>
</reference>
<accession>A0A2G8KD90</accession>
<comment type="caution">
    <text evidence="2">The sequence shown here is derived from an EMBL/GenBank/DDBJ whole genome shotgun (WGS) entry which is preliminary data.</text>
</comment>